<feature type="domain" description="Potassium channel" evidence="10">
    <location>
        <begin position="485"/>
        <end position="556"/>
    </location>
</feature>
<evidence type="ECO:0000256" key="4">
    <source>
        <dbReference type="ARBA" id="ARBA00022989"/>
    </source>
</evidence>
<evidence type="ECO:0000256" key="1">
    <source>
        <dbReference type="ARBA" id="ARBA00004141"/>
    </source>
</evidence>
<evidence type="ECO:0000256" key="7">
    <source>
        <dbReference type="ARBA" id="ARBA00023303"/>
    </source>
</evidence>
<evidence type="ECO:0000256" key="5">
    <source>
        <dbReference type="ARBA" id="ARBA00023065"/>
    </source>
</evidence>
<dbReference type="InterPro" id="IPR003280">
    <property type="entry name" value="2pore_dom_K_chnl"/>
</dbReference>
<feature type="transmembrane region" description="Helical" evidence="9">
    <location>
        <begin position="98"/>
        <end position="116"/>
    </location>
</feature>
<comment type="caution">
    <text evidence="11">The sequence shown here is derived from an EMBL/GenBank/DDBJ whole genome shotgun (WGS) entry which is preliminary data.</text>
</comment>
<keyword evidence="2 8" id="KW-0813">Transport</keyword>
<keyword evidence="4 9" id="KW-1133">Transmembrane helix</keyword>
<sequence length="643" mass="71867">MAYRAPPDGTRYELLGRIAGVAHHQTKPPILERSALEISHLELNDDSSRYRILPLFAGVVVPFSILLAIPSVTGRWYVRTGEGNVVVASTANPRLLEIAMILSLVCGVLANGCLVVRFAERRVKLMTLLIIFLLTIHDVVNIATLAVFGIQRRVDDGFTYGQPFWMTVFTSKGSGLTRKQRTLVVISIVLLTYIAFGALIQSFILKLSFIDALYFTVATIETVGFGDIIPTSTGSRVFTMFYITFGILHIAVAVSYAREALLEGIVLSLQHRILGVRRRERDRRVRARWRDAVQWRLRAQGSPTWVDRPGTELVTSAPRWSWSEVARRIRLSVGWEADHDHNCEGSHRRGRRRRLHLEALTEAQLHAAALEAGTSLHKLLPPDYIPASPLRDTGHYADPSTSVGYQRLQPPLTYTRVGGMARLVTAFAHTVGYGEHAPRHGDWSLENADDLPTPLPLDDAALRKMLTKEEDMAFRVRLGAAVSIFLTFWLVGSVLFTVAEKWPFGMAVYFCFVTFTTVGYGDLSPRTPAGRSIFVAWALLGIAAMTILLAILTEAYSTRYKQVVQTEESLLVEEAKISDSDSAPASLSEPPREVDQDTLIRQRIRDIRRFAEESLEEGDVDKMRRALEDISQQLSDLETLSKA</sequence>
<reference evidence="11 12" key="1">
    <citation type="journal article" date="2019" name="Nat. Ecol. Evol.">
        <title>Megaphylogeny resolves global patterns of mushroom evolution.</title>
        <authorList>
            <person name="Varga T."/>
            <person name="Krizsan K."/>
            <person name="Foldi C."/>
            <person name="Dima B."/>
            <person name="Sanchez-Garcia M."/>
            <person name="Sanchez-Ramirez S."/>
            <person name="Szollosi G.J."/>
            <person name="Szarkandi J.G."/>
            <person name="Papp V."/>
            <person name="Albert L."/>
            <person name="Andreopoulos W."/>
            <person name="Angelini C."/>
            <person name="Antonin V."/>
            <person name="Barry K.W."/>
            <person name="Bougher N.L."/>
            <person name="Buchanan P."/>
            <person name="Buyck B."/>
            <person name="Bense V."/>
            <person name="Catcheside P."/>
            <person name="Chovatia M."/>
            <person name="Cooper J."/>
            <person name="Damon W."/>
            <person name="Desjardin D."/>
            <person name="Finy P."/>
            <person name="Geml J."/>
            <person name="Haridas S."/>
            <person name="Hughes K."/>
            <person name="Justo A."/>
            <person name="Karasinski D."/>
            <person name="Kautmanova I."/>
            <person name="Kiss B."/>
            <person name="Kocsube S."/>
            <person name="Kotiranta H."/>
            <person name="LaButti K.M."/>
            <person name="Lechner B.E."/>
            <person name="Liimatainen K."/>
            <person name="Lipzen A."/>
            <person name="Lukacs Z."/>
            <person name="Mihaltcheva S."/>
            <person name="Morgado L.N."/>
            <person name="Niskanen T."/>
            <person name="Noordeloos M.E."/>
            <person name="Ohm R.A."/>
            <person name="Ortiz-Santana B."/>
            <person name="Ovrebo C."/>
            <person name="Racz N."/>
            <person name="Riley R."/>
            <person name="Savchenko A."/>
            <person name="Shiryaev A."/>
            <person name="Soop K."/>
            <person name="Spirin V."/>
            <person name="Szebenyi C."/>
            <person name="Tomsovsky M."/>
            <person name="Tulloss R.E."/>
            <person name="Uehling J."/>
            <person name="Grigoriev I.V."/>
            <person name="Vagvolgyi C."/>
            <person name="Papp T."/>
            <person name="Martin F.M."/>
            <person name="Miettinen O."/>
            <person name="Hibbett D.S."/>
            <person name="Nagy L.G."/>
        </authorList>
    </citation>
    <scope>NUCLEOTIDE SEQUENCE [LARGE SCALE GENOMIC DNA]</scope>
    <source>
        <strain evidence="11 12">FP101781</strain>
    </source>
</reference>
<dbReference type="Proteomes" id="UP000298030">
    <property type="component" value="Unassembled WGS sequence"/>
</dbReference>
<evidence type="ECO:0000256" key="2">
    <source>
        <dbReference type="ARBA" id="ARBA00022448"/>
    </source>
</evidence>
<name>A0A4Y7T7G4_COPMI</name>
<proteinExistence type="inferred from homology"/>
<organism evidence="11 12">
    <name type="scientific">Coprinellus micaceus</name>
    <name type="common">Glistening ink-cap mushroom</name>
    <name type="synonym">Coprinus micaceus</name>
    <dbReference type="NCBI Taxonomy" id="71717"/>
    <lineage>
        <taxon>Eukaryota</taxon>
        <taxon>Fungi</taxon>
        <taxon>Dikarya</taxon>
        <taxon>Basidiomycota</taxon>
        <taxon>Agaricomycotina</taxon>
        <taxon>Agaricomycetes</taxon>
        <taxon>Agaricomycetidae</taxon>
        <taxon>Agaricales</taxon>
        <taxon>Agaricineae</taxon>
        <taxon>Psathyrellaceae</taxon>
        <taxon>Coprinellus</taxon>
    </lineage>
</organism>
<dbReference type="PRINTS" id="PR01333">
    <property type="entry name" value="2POREKCHANEL"/>
</dbReference>
<dbReference type="Gene3D" id="1.10.287.70">
    <property type="match status" value="2"/>
</dbReference>
<comment type="similarity">
    <text evidence="8">Belongs to the two pore domain potassium channel (TC 1.A.1.8) family.</text>
</comment>
<comment type="subcellular location">
    <subcellularLocation>
        <location evidence="1">Membrane</location>
        <topology evidence="1">Multi-pass membrane protein</topology>
    </subcellularLocation>
</comment>
<feature type="transmembrane region" description="Helical" evidence="9">
    <location>
        <begin position="183"/>
        <end position="205"/>
    </location>
</feature>
<accession>A0A4Y7T7G4</accession>
<dbReference type="Pfam" id="PF07885">
    <property type="entry name" value="Ion_trans_2"/>
    <property type="match status" value="2"/>
</dbReference>
<feature type="transmembrane region" description="Helical" evidence="9">
    <location>
        <begin position="502"/>
        <end position="521"/>
    </location>
</feature>
<dbReference type="InterPro" id="IPR013099">
    <property type="entry name" value="K_chnl_dom"/>
</dbReference>
<keyword evidence="7 8" id="KW-0407">Ion channel</keyword>
<evidence type="ECO:0000313" key="11">
    <source>
        <dbReference type="EMBL" id="TEB29894.1"/>
    </source>
</evidence>
<feature type="transmembrane region" description="Helical" evidence="9">
    <location>
        <begin position="533"/>
        <end position="552"/>
    </location>
</feature>
<dbReference type="GO" id="GO:0015271">
    <property type="term" value="F:outward rectifier potassium channel activity"/>
    <property type="evidence" value="ECO:0007669"/>
    <property type="project" value="TreeGrafter"/>
</dbReference>
<dbReference type="GO" id="GO:0030322">
    <property type="term" value="P:stabilization of membrane potential"/>
    <property type="evidence" value="ECO:0007669"/>
    <property type="project" value="TreeGrafter"/>
</dbReference>
<keyword evidence="12" id="KW-1185">Reference proteome</keyword>
<evidence type="ECO:0000256" key="3">
    <source>
        <dbReference type="ARBA" id="ARBA00022692"/>
    </source>
</evidence>
<dbReference type="OrthoDB" id="297496at2759"/>
<keyword evidence="6 9" id="KW-0472">Membrane</keyword>
<keyword evidence="5 8" id="KW-0406">Ion transport</keyword>
<feature type="transmembrane region" description="Helical" evidence="9">
    <location>
        <begin position="128"/>
        <end position="150"/>
    </location>
</feature>
<dbReference type="PANTHER" id="PTHR11003">
    <property type="entry name" value="POTASSIUM CHANNEL, SUBFAMILY K"/>
    <property type="match status" value="1"/>
</dbReference>
<gene>
    <name evidence="11" type="ORF">FA13DRAFT_1792812</name>
</gene>
<evidence type="ECO:0000256" key="9">
    <source>
        <dbReference type="SAM" id="Phobius"/>
    </source>
</evidence>
<evidence type="ECO:0000256" key="8">
    <source>
        <dbReference type="RuleBase" id="RU003857"/>
    </source>
</evidence>
<feature type="domain" description="Potassium channel" evidence="10">
    <location>
        <begin position="188"/>
        <end position="261"/>
    </location>
</feature>
<evidence type="ECO:0000313" key="12">
    <source>
        <dbReference type="Proteomes" id="UP000298030"/>
    </source>
</evidence>
<dbReference type="GO" id="GO:0022841">
    <property type="term" value="F:potassium ion leak channel activity"/>
    <property type="evidence" value="ECO:0007669"/>
    <property type="project" value="TreeGrafter"/>
</dbReference>
<feature type="transmembrane region" description="Helical" evidence="9">
    <location>
        <begin position="474"/>
        <end position="496"/>
    </location>
</feature>
<evidence type="ECO:0000259" key="10">
    <source>
        <dbReference type="Pfam" id="PF07885"/>
    </source>
</evidence>
<feature type="transmembrane region" description="Helical" evidence="9">
    <location>
        <begin position="212"/>
        <end position="231"/>
    </location>
</feature>
<dbReference type="PANTHER" id="PTHR11003:SF342">
    <property type="entry name" value="OUTWARD-RECTIFIER POTASSIUM CHANNEL TOK1"/>
    <property type="match status" value="1"/>
</dbReference>
<dbReference type="GO" id="GO:0005886">
    <property type="term" value="C:plasma membrane"/>
    <property type="evidence" value="ECO:0007669"/>
    <property type="project" value="TreeGrafter"/>
</dbReference>
<feature type="transmembrane region" description="Helical" evidence="9">
    <location>
        <begin position="237"/>
        <end position="257"/>
    </location>
</feature>
<dbReference type="EMBL" id="QPFP01000025">
    <property type="protein sequence ID" value="TEB29894.1"/>
    <property type="molecule type" value="Genomic_DNA"/>
</dbReference>
<dbReference type="SUPFAM" id="SSF81324">
    <property type="entry name" value="Voltage-gated potassium channels"/>
    <property type="match status" value="2"/>
</dbReference>
<keyword evidence="3 8" id="KW-0812">Transmembrane</keyword>
<dbReference type="STRING" id="71717.A0A4Y7T7G4"/>
<feature type="transmembrane region" description="Helical" evidence="9">
    <location>
        <begin position="52"/>
        <end position="78"/>
    </location>
</feature>
<evidence type="ECO:0000256" key="6">
    <source>
        <dbReference type="ARBA" id="ARBA00023136"/>
    </source>
</evidence>
<dbReference type="AlphaFoldDB" id="A0A4Y7T7G4"/>
<protein>
    <submittedName>
        <fullName evidence="11">Voltage-gated potassium channel</fullName>
    </submittedName>
</protein>